<sequence>MTEKKVVLLIVEGSSDERVLSSIIREMNAGSTSIQFELVRGDAFTSNSSAKGKAVVSAVISSFITRTKIPAKQIAFVGYILDVDGIYIKESDVSCEDKRDDDYFQYDSSSEQVVFGSKEKMENVQAKWVKKQSRVNELQSNDFTIKMREHAGTSTRIDIPVQIYFNNITLEHVLVNKILRGMDAEDEKKQIVRAFSKRIASDETPFETAKVFFQKLVPANATNNKQSWDKIKQNPWEHSSSIYFLLMQLGLYYKN</sequence>
<reference evidence="1 2" key="1">
    <citation type="submission" date="2019-09" db="EMBL/GenBank/DDBJ databases">
        <title>Complete Genome Sequence of Lactobacillus nenjiangensis SH-Y15, isolated from sauerkraut.</title>
        <authorList>
            <person name="Yang H."/>
        </authorList>
    </citation>
    <scope>NUCLEOTIDE SEQUENCE [LARGE SCALE GENOMIC DNA]</scope>
    <source>
        <strain evidence="1 2">SH-Y15</strain>
    </source>
</reference>
<evidence type="ECO:0008006" key="3">
    <source>
        <dbReference type="Google" id="ProtNLM"/>
    </source>
</evidence>
<evidence type="ECO:0000313" key="2">
    <source>
        <dbReference type="Proteomes" id="UP000325295"/>
    </source>
</evidence>
<organism evidence="1 2">
    <name type="scientific">Paucilactobacillus nenjiangensis</name>
    <dbReference type="NCBI Taxonomy" id="1296540"/>
    <lineage>
        <taxon>Bacteria</taxon>
        <taxon>Bacillati</taxon>
        <taxon>Bacillota</taxon>
        <taxon>Bacilli</taxon>
        <taxon>Lactobacillales</taxon>
        <taxon>Lactobacillaceae</taxon>
        <taxon>Paucilactobacillus</taxon>
    </lineage>
</organism>
<dbReference type="Proteomes" id="UP000325295">
    <property type="component" value="Chromosome"/>
</dbReference>
<gene>
    <name evidence="1" type="ORF">F0161_10095</name>
</gene>
<dbReference type="RefSeq" id="WP_150204487.1">
    <property type="nucleotide sequence ID" value="NZ_CAXYVY010000099.1"/>
</dbReference>
<dbReference type="KEGG" id="lnn:F0161_10095"/>
<dbReference type="AlphaFoldDB" id="A0A5P1X444"/>
<dbReference type="EMBL" id="CP043939">
    <property type="protein sequence ID" value="QER68155.1"/>
    <property type="molecule type" value="Genomic_DNA"/>
</dbReference>
<evidence type="ECO:0000313" key="1">
    <source>
        <dbReference type="EMBL" id="QER68155.1"/>
    </source>
</evidence>
<name>A0A5P1X444_9LACO</name>
<dbReference type="OrthoDB" id="2110614at2"/>
<accession>A0A5P1X444</accession>
<proteinExistence type="predicted"/>
<keyword evidence="2" id="KW-1185">Reference proteome</keyword>
<protein>
    <recommendedName>
        <fullName evidence="3">DUF4276 family protein</fullName>
    </recommendedName>
</protein>